<dbReference type="OrthoDB" id="9769319at2"/>
<accession>A0A1U7JAQ2</accession>
<name>A0A1U7JAQ2_9CYAN</name>
<protein>
    <submittedName>
        <fullName evidence="6">Polyamine ABC transporter substrate-binding protein</fullName>
    </submittedName>
</protein>
<dbReference type="AlphaFoldDB" id="A0A1U7JAQ2"/>
<dbReference type="PIRSF" id="PIRSF019574">
    <property type="entry name" value="Periplasmic_polyamine_BP"/>
    <property type="match status" value="1"/>
</dbReference>
<dbReference type="InterPro" id="IPR019546">
    <property type="entry name" value="TAT_signal_bac_arc"/>
</dbReference>
<evidence type="ECO:0000256" key="1">
    <source>
        <dbReference type="ARBA" id="ARBA00004418"/>
    </source>
</evidence>
<organism evidence="6 7">
    <name type="scientific">Phormidium tenue NIES-30</name>
    <dbReference type="NCBI Taxonomy" id="549789"/>
    <lineage>
        <taxon>Bacteria</taxon>
        <taxon>Bacillati</taxon>
        <taxon>Cyanobacteriota</taxon>
        <taxon>Cyanophyceae</taxon>
        <taxon>Oscillatoriophycideae</taxon>
        <taxon>Oscillatoriales</taxon>
        <taxon>Oscillatoriaceae</taxon>
        <taxon>Phormidium</taxon>
    </lineage>
</organism>
<dbReference type="SUPFAM" id="SSF53850">
    <property type="entry name" value="Periplasmic binding protein-like II"/>
    <property type="match status" value="1"/>
</dbReference>
<dbReference type="PANTHER" id="PTHR30222">
    <property type="entry name" value="SPERMIDINE/PUTRESCINE-BINDING PERIPLASMIC PROTEIN"/>
    <property type="match status" value="1"/>
</dbReference>
<evidence type="ECO:0000256" key="4">
    <source>
        <dbReference type="ARBA" id="ARBA00022764"/>
    </source>
</evidence>
<dbReference type="GO" id="GO:0019808">
    <property type="term" value="F:polyamine binding"/>
    <property type="evidence" value="ECO:0007669"/>
    <property type="project" value="InterPro"/>
</dbReference>
<dbReference type="InterPro" id="IPR006059">
    <property type="entry name" value="SBP"/>
</dbReference>
<evidence type="ECO:0000256" key="3">
    <source>
        <dbReference type="ARBA" id="ARBA00022729"/>
    </source>
</evidence>
<evidence type="ECO:0000313" key="6">
    <source>
        <dbReference type="EMBL" id="OKH50749.1"/>
    </source>
</evidence>
<sequence>MPVPGTRLQTPADSRRFAVSRRRFLQGSAAVVTGLAAANCRQNLAGPPAGGGSNDGALHIYTWANYTDDGLAQAFTERTGIPVVVDIYDSNEIMLTRLQAGGGDAYSIIYPSDYMVSEMLELDLLTALDQSRITGLENLRAQWSNPAYDPNNAHSVPFCWGTTGLLYNREASPGEPTDWNFLWDNQAQLSRRITMLDDMRETLGATLKSLGYSYNSNNPDEIEAAYNRLLELRPHIAAFKTTGFENELLSGDLSVSMAYSSDAIALTLEDERMQYIIPASGASLWTDTLAIPATAPNVDAAYQWINFLLEPEVASSAVERLFFATANQAAFDLLPADIQNNADLYPPDEILAKSEGIVAVNTASTDLFDQFWTEVTSA</sequence>
<dbReference type="InterPro" id="IPR001188">
    <property type="entry name" value="Sperm_putr-bd"/>
</dbReference>
<keyword evidence="7" id="KW-1185">Reference proteome</keyword>
<gene>
    <name evidence="6" type="ORF">NIES30_01270</name>
</gene>
<keyword evidence="2" id="KW-0813">Transport</keyword>
<feature type="binding site" evidence="5">
    <location>
        <begin position="198"/>
        <end position="201"/>
    </location>
    <ligand>
        <name>spermidine</name>
        <dbReference type="ChEBI" id="CHEBI:57834"/>
    </ligand>
</feature>
<comment type="caution">
    <text evidence="6">The sequence shown here is derived from an EMBL/GenBank/DDBJ whole genome shotgun (WGS) entry which is preliminary data.</text>
</comment>
<dbReference type="PANTHER" id="PTHR30222:SF17">
    <property type="entry name" value="SPERMIDINE_PUTRESCINE-BINDING PERIPLASMIC PROTEIN"/>
    <property type="match status" value="1"/>
</dbReference>
<dbReference type="Pfam" id="PF13416">
    <property type="entry name" value="SBP_bac_8"/>
    <property type="match status" value="1"/>
</dbReference>
<dbReference type="InterPro" id="IPR006311">
    <property type="entry name" value="TAT_signal"/>
</dbReference>
<dbReference type="RefSeq" id="WP_073606564.1">
    <property type="nucleotide sequence ID" value="NZ_MRCG01000001.1"/>
</dbReference>
<dbReference type="Gene3D" id="3.40.190.10">
    <property type="entry name" value="Periplasmic binding protein-like II"/>
    <property type="match status" value="2"/>
</dbReference>
<dbReference type="STRING" id="549789.NIES30_01270"/>
<keyword evidence="3" id="KW-0732">Signal</keyword>
<feature type="binding site" evidence="5">
    <location>
        <position position="114"/>
    </location>
    <ligand>
        <name>spermidine</name>
        <dbReference type="ChEBI" id="CHEBI:57834"/>
    </ligand>
</feature>
<dbReference type="EMBL" id="MRCG01000001">
    <property type="protein sequence ID" value="OKH50749.1"/>
    <property type="molecule type" value="Genomic_DNA"/>
</dbReference>
<evidence type="ECO:0000313" key="7">
    <source>
        <dbReference type="Proteomes" id="UP000185557"/>
    </source>
</evidence>
<dbReference type="Proteomes" id="UP000185557">
    <property type="component" value="Unassembled WGS sequence"/>
</dbReference>
<dbReference type="GO" id="GO:0015846">
    <property type="term" value="P:polyamine transport"/>
    <property type="evidence" value="ECO:0007669"/>
    <property type="project" value="InterPro"/>
</dbReference>
<dbReference type="PROSITE" id="PS51318">
    <property type="entry name" value="TAT"/>
    <property type="match status" value="1"/>
</dbReference>
<evidence type="ECO:0000256" key="5">
    <source>
        <dbReference type="PIRSR" id="PIRSR019574-1"/>
    </source>
</evidence>
<evidence type="ECO:0000256" key="2">
    <source>
        <dbReference type="ARBA" id="ARBA00022448"/>
    </source>
</evidence>
<dbReference type="NCBIfam" id="TIGR01409">
    <property type="entry name" value="TAT_signal_seq"/>
    <property type="match status" value="1"/>
</dbReference>
<proteinExistence type="predicted"/>
<dbReference type="GO" id="GO:0042597">
    <property type="term" value="C:periplasmic space"/>
    <property type="evidence" value="ECO:0007669"/>
    <property type="project" value="UniProtKB-SubCell"/>
</dbReference>
<keyword evidence="4" id="KW-0574">Periplasm</keyword>
<reference evidence="6 7" key="1">
    <citation type="submission" date="2016-11" db="EMBL/GenBank/DDBJ databases">
        <title>Draft Genome Sequences of Nine Cyanobacterial Strains from Diverse Habitats.</title>
        <authorList>
            <person name="Zhu T."/>
            <person name="Hou S."/>
            <person name="Lu X."/>
            <person name="Hess W.R."/>
        </authorList>
    </citation>
    <scope>NUCLEOTIDE SEQUENCE [LARGE SCALE GENOMIC DNA]</scope>
    <source>
        <strain evidence="6 7">NIES-30</strain>
    </source>
</reference>
<comment type="subcellular location">
    <subcellularLocation>
        <location evidence="1">Periplasm</location>
    </subcellularLocation>
</comment>
<dbReference type="PRINTS" id="PR00909">
    <property type="entry name" value="SPERMDNBNDNG"/>
</dbReference>
<dbReference type="CDD" id="cd13590">
    <property type="entry name" value="PBP2_PotD_PotF_like"/>
    <property type="match status" value="1"/>
</dbReference>